<accession>A0ABY9MR22</accession>
<dbReference type="Proteomes" id="UP001236657">
    <property type="component" value="Chromosome"/>
</dbReference>
<dbReference type="Pfam" id="PF09250">
    <property type="entry name" value="Prim-Pol"/>
    <property type="match status" value="1"/>
</dbReference>
<dbReference type="SMART" id="SM00943">
    <property type="entry name" value="Prim-Pol"/>
    <property type="match status" value="1"/>
</dbReference>
<evidence type="ECO:0000259" key="2">
    <source>
        <dbReference type="SMART" id="SM00943"/>
    </source>
</evidence>
<reference evidence="3 4" key="1">
    <citation type="submission" date="2023-08" db="EMBL/GenBank/DDBJ databases">
        <title>New molecular markers tilS and rpoB for phylogenetic and monitoring studies of the genus Thiothrix biodiversity.</title>
        <authorList>
            <person name="Ravin N.V."/>
            <person name="Smolyakov D."/>
            <person name="Markov N.D."/>
            <person name="Beletsky A.V."/>
            <person name="Mardanov A.V."/>
            <person name="Rudenko T.S."/>
            <person name="Grabovich M.Y."/>
        </authorList>
    </citation>
    <scope>NUCLEOTIDE SEQUENCE [LARGE SCALE GENOMIC DNA]</scope>
    <source>
        <strain evidence="3 4">MK1</strain>
    </source>
</reference>
<gene>
    <name evidence="3" type="ORF">RCF98_00570</name>
</gene>
<dbReference type="Pfam" id="PF13481">
    <property type="entry name" value="AAA_25"/>
    <property type="match status" value="1"/>
</dbReference>
<dbReference type="Gene3D" id="3.40.50.300">
    <property type="entry name" value="P-loop containing nucleotide triphosphate hydrolases"/>
    <property type="match status" value="1"/>
</dbReference>
<dbReference type="SUPFAM" id="SSF52540">
    <property type="entry name" value="P-loop containing nucleoside triphosphate hydrolases"/>
    <property type="match status" value="1"/>
</dbReference>
<dbReference type="CDD" id="cd04859">
    <property type="entry name" value="Prim_Pol"/>
    <property type="match status" value="1"/>
</dbReference>
<sequence>MTDTIGKPLMLKSAEYWTSKGFNVFPLKPFLKIPATSDGFKSATTDHQTLNDWFSSGTNYNLGLKTGGGVVVIDVDTKDGDGLAELAGVEMRLGALPETMTVTTPSGGKHLYFRYPPELDVRSSAKQLADNVDVRANGGYVVVPPSRTSTNADPKGRTATGDYVIAKKLPIADLPPEWLDTLLHKREAKQPPPQPRYTEPSQEQRLTEIQGALAYISATPYDEWVKIGMALHSLGDDGLILWDTWSRNAPNYDAAEIPKRWKGFADSSVGVETIFYLATQSGWKNPAKGRKPEPPPRPEQHDRAGYQHRDEWRGNRHTADDQDHVTLISGLSITPRQMEWAWEYWLPKGKLSLLVGAPKTGKTLLAIDLAATITSGGKFPDGTRADKSTVIFWTAEDDLDDTIVPRFKAAGGDLANVRFIDHTVSSGRGQPFNPAQDMPLLMDAIHRMEKPPALLIIDPVVSVTQDMNNALQVRMSLLPVVEMAQQHGMAVLGITHFRKSSGESGNIGERIIGSSAFLQVARMVWYAMKPPDMDATRLFWKGDTNLAESDEGFLYEVESREAEFPEHLVTVQTAGVVWGEKVDGEALQAIIKPDGKADTAPVQVEAEEFLKQFLATGARLKADIDAEGDNRGITGIALRRAKKSLGIQHRKRPGDGKYVWYLQSNHVDQPHTHDKHDQVDRHDQQADLETFVV</sequence>
<name>A0ABY9MR22_9GAMM</name>
<organism evidence="3 4">
    <name type="scientific">Thiothrix lacustris</name>
    <dbReference type="NCBI Taxonomy" id="525917"/>
    <lineage>
        <taxon>Bacteria</taxon>
        <taxon>Pseudomonadati</taxon>
        <taxon>Pseudomonadota</taxon>
        <taxon>Gammaproteobacteria</taxon>
        <taxon>Thiotrichales</taxon>
        <taxon>Thiotrichaceae</taxon>
        <taxon>Thiothrix</taxon>
    </lineage>
</organism>
<evidence type="ECO:0000313" key="3">
    <source>
        <dbReference type="EMBL" id="WML90862.1"/>
    </source>
</evidence>
<dbReference type="InterPro" id="IPR014819">
    <property type="entry name" value="PriCT_2"/>
</dbReference>
<feature type="compositionally biased region" description="Basic and acidic residues" evidence="1">
    <location>
        <begin position="290"/>
        <end position="304"/>
    </location>
</feature>
<dbReference type="EMBL" id="CP133218">
    <property type="protein sequence ID" value="WML90862.1"/>
    <property type="molecule type" value="Genomic_DNA"/>
</dbReference>
<feature type="domain" description="DNA primase/polymerase bifunctional N-terminal" evidence="2">
    <location>
        <begin position="14"/>
        <end position="179"/>
    </location>
</feature>
<dbReference type="InterPro" id="IPR027417">
    <property type="entry name" value="P-loop_NTPase"/>
</dbReference>
<feature type="region of interest" description="Disordered" evidence="1">
    <location>
        <begin position="285"/>
        <end position="304"/>
    </location>
</feature>
<evidence type="ECO:0000256" key="1">
    <source>
        <dbReference type="SAM" id="MobiDB-lite"/>
    </source>
</evidence>
<dbReference type="RefSeq" id="WP_308895449.1">
    <property type="nucleotide sequence ID" value="NZ_CP133218.1"/>
</dbReference>
<keyword evidence="4" id="KW-1185">Reference proteome</keyword>
<dbReference type="SUPFAM" id="SSF56747">
    <property type="entry name" value="Prim-pol domain"/>
    <property type="match status" value="1"/>
</dbReference>
<protein>
    <submittedName>
        <fullName evidence="3">Bifunctional DNA primase/polymerase</fullName>
    </submittedName>
</protein>
<evidence type="ECO:0000313" key="4">
    <source>
        <dbReference type="Proteomes" id="UP001236657"/>
    </source>
</evidence>
<dbReference type="Pfam" id="PF08707">
    <property type="entry name" value="PriCT_2"/>
    <property type="match status" value="1"/>
</dbReference>
<dbReference type="InterPro" id="IPR015330">
    <property type="entry name" value="DNA_primase/pol_bifunc_N"/>
</dbReference>
<proteinExistence type="predicted"/>